<evidence type="ECO:0000313" key="1">
    <source>
        <dbReference type="EMBL" id="KLT39719.1"/>
    </source>
</evidence>
<dbReference type="EMBL" id="KQ087250">
    <property type="protein sequence ID" value="KLT39719.1"/>
    <property type="molecule type" value="Genomic_DNA"/>
</dbReference>
<keyword evidence="2" id="KW-1185">Reference proteome</keyword>
<organism evidence="1 2">
    <name type="scientific">Cutaneotrichosporon oleaginosum</name>
    <dbReference type="NCBI Taxonomy" id="879819"/>
    <lineage>
        <taxon>Eukaryota</taxon>
        <taxon>Fungi</taxon>
        <taxon>Dikarya</taxon>
        <taxon>Basidiomycota</taxon>
        <taxon>Agaricomycotina</taxon>
        <taxon>Tremellomycetes</taxon>
        <taxon>Trichosporonales</taxon>
        <taxon>Trichosporonaceae</taxon>
        <taxon>Cutaneotrichosporon</taxon>
    </lineage>
</organism>
<name>A0A0J1AWP3_9TREE</name>
<protein>
    <submittedName>
        <fullName evidence="1">Uncharacterized protein</fullName>
    </submittedName>
</protein>
<proteinExistence type="predicted"/>
<evidence type="ECO:0000313" key="2">
    <source>
        <dbReference type="Proteomes" id="UP000053611"/>
    </source>
</evidence>
<dbReference type="GeneID" id="28980363"/>
<dbReference type="Proteomes" id="UP000053611">
    <property type="component" value="Unassembled WGS sequence"/>
</dbReference>
<dbReference type="AlphaFoldDB" id="A0A0J1AWP3"/>
<reference evidence="1 2" key="1">
    <citation type="submission" date="2015-03" db="EMBL/GenBank/DDBJ databases">
        <title>Genomics and transcriptomics of the oil-accumulating basidiomycete yeast T. oleaginosus allow insights into substrate utilization and the diverse evolutionary trajectories of mating systems in fungi.</title>
        <authorList>
            <consortium name="DOE Joint Genome Institute"/>
            <person name="Kourist R."/>
            <person name="Kracht O."/>
            <person name="Bracharz F."/>
            <person name="Lipzen A."/>
            <person name="Nolan M."/>
            <person name="Ohm R."/>
            <person name="Grigoriev I."/>
            <person name="Sun S."/>
            <person name="Heitman J."/>
            <person name="Bruck T."/>
            <person name="Nowrousian M."/>
        </authorList>
    </citation>
    <scope>NUCLEOTIDE SEQUENCE [LARGE SCALE GENOMIC DNA]</scope>
    <source>
        <strain evidence="1 2">IBC0246</strain>
    </source>
</reference>
<sequence length="182" mass="19558">MRLGIGRWVLGLKHTWPHGAGRFPRDLGSGAVFKSAPAYYSLFSSGTSASAHSAPAIGVISTVGVQCVSQGSRRAGPDGHDVCVISLRSEDGTELISCDFLATWHVPPPRRHHLVATRSLPSNTRNTEQGPSYSCMHTAFGPKTLQKTRLGGGMAHYWCRPPPRRLSAALVRGIKRSTLSTS</sequence>
<accession>A0A0J1AWP3</accession>
<dbReference type="RefSeq" id="XP_018276210.1">
    <property type="nucleotide sequence ID" value="XM_018419760.1"/>
</dbReference>
<gene>
    <name evidence="1" type="ORF">CC85DRAFT_178748</name>
</gene>